<evidence type="ECO:0000313" key="7">
    <source>
        <dbReference type="Proteomes" id="UP001422074"/>
    </source>
</evidence>
<keyword evidence="3 6" id="KW-0378">Hydrolase</keyword>
<sequence length="529" mass="55701">MTFPVPPAAPRTGRPRRAVQRSAVRRGAALRRGAAAALAAAALVLSGCTGTPAQSGPDPKATEGAPKGLEEFYTQSVDWAACESSFECAKVTVPVDYDAPEGETIEIALIRTKGSGSAGSLLVNPGGPGVSGYDMVKDSVTAMIPEKVRDAYTVVGFDPRGVKRSAPVTCLDAKGRDRMRATTVDPSTDAGLEKAFALQREVIDACVANTGPVLAHTDTESSARDMDVIRAAALGDTQLDYLGYSYGTFLGSAYAGLFPDRVGRFVLDGAMDPALDDRDIVLGQAKAFEAAIHSYARSCLEKSDCPLSGSEEEAVGQIRELLAAVKERPLPTVGARTVNSIDFVNGFILPLYNDRNWPALTQALAGALRGDGTTMLRLADIAADREGDGTYSSNSTYAFTAYNCLDYSNDADPAAMRAEAEDLMAASPTLGEFFAYSDVSCRDWPVKPVRTPAPAHYEGESTIVVVGTTGDPATPVEWAGALRGQLGNAALLTWEGEGHTAYGRGSECIDDAVDAYLIDGTVPKDGLRC</sequence>
<evidence type="ECO:0000256" key="2">
    <source>
        <dbReference type="ARBA" id="ARBA00022729"/>
    </source>
</evidence>
<dbReference type="GO" id="GO:0016787">
    <property type="term" value="F:hydrolase activity"/>
    <property type="evidence" value="ECO:0007669"/>
    <property type="project" value="UniProtKB-KW"/>
</dbReference>
<proteinExistence type="inferred from homology"/>
<dbReference type="Proteomes" id="UP001422074">
    <property type="component" value="Unassembled WGS sequence"/>
</dbReference>
<feature type="region of interest" description="Disordered" evidence="4">
    <location>
        <begin position="1"/>
        <end position="20"/>
    </location>
</feature>
<dbReference type="PANTHER" id="PTHR43248:SF29">
    <property type="entry name" value="TRIPEPTIDYL AMINOPEPTIDASE"/>
    <property type="match status" value="1"/>
</dbReference>
<accession>A0ABU9X3C8</accession>
<evidence type="ECO:0000256" key="4">
    <source>
        <dbReference type="SAM" id="MobiDB-lite"/>
    </source>
</evidence>
<name>A0ABU9X3C8_9MICC</name>
<dbReference type="PANTHER" id="PTHR43248">
    <property type="entry name" value="2-SUCCINYL-6-HYDROXY-2,4-CYCLOHEXADIENE-1-CARBOXYLATE SYNTHASE"/>
    <property type="match status" value="1"/>
</dbReference>
<keyword evidence="7" id="KW-1185">Reference proteome</keyword>
<dbReference type="EMBL" id="JBDFRB010000007">
    <property type="protein sequence ID" value="MEN2744905.1"/>
    <property type="molecule type" value="Genomic_DNA"/>
</dbReference>
<dbReference type="Gene3D" id="3.40.50.1820">
    <property type="entry name" value="alpha/beta hydrolase"/>
    <property type="match status" value="1"/>
</dbReference>
<evidence type="ECO:0000259" key="5">
    <source>
        <dbReference type="Pfam" id="PF08386"/>
    </source>
</evidence>
<reference evidence="6 7" key="1">
    <citation type="submission" date="2024-05" db="EMBL/GenBank/DDBJ databases">
        <title>Sinomonas sp. nov., isolated from a waste landfill.</title>
        <authorList>
            <person name="Zhao Y."/>
        </authorList>
    </citation>
    <scope>NUCLEOTIDE SEQUENCE [LARGE SCALE GENOMIC DNA]</scope>
    <source>
        <strain evidence="6 7">CCTCC AB2014300</strain>
    </source>
</reference>
<dbReference type="InterPro" id="IPR013595">
    <property type="entry name" value="Pept_S33_TAP-like_C"/>
</dbReference>
<dbReference type="RefSeq" id="WP_345885257.1">
    <property type="nucleotide sequence ID" value="NZ_JBDFRB010000007.1"/>
</dbReference>
<evidence type="ECO:0000256" key="1">
    <source>
        <dbReference type="ARBA" id="ARBA00010088"/>
    </source>
</evidence>
<gene>
    <name evidence="6" type="ORF">ABCQ75_10190</name>
</gene>
<protein>
    <submittedName>
        <fullName evidence="6">Alpha/beta hydrolase</fullName>
    </submittedName>
</protein>
<comment type="caution">
    <text evidence="6">The sequence shown here is derived from an EMBL/GenBank/DDBJ whole genome shotgun (WGS) entry which is preliminary data.</text>
</comment>
<dbReference type="InterPro" id="IPR029058">
    <property type="entry name" value="AB_hydrolase_fold"/>
</dbReference>
<feature type="domain" description="Peptidase S33 tripeptidyl aminopeptidase-like C-terminal" evidence="5">
    <location>
        <begin position="428"/>
        <end position="529"/>
    </location>
</feature>
<dbReference type="SUPFAM" id="SSF53474">
    <property type="entry name" value="alpha/beta-Hydrolases"/>
    <property type="match status" value="1"/>
</dbReference>
<comment type="similarity">
    <text evidence="1">Belongs to the peptidase S33 family.</text>
</comment>
<dbReference type="Pfam" id="PF08386">
    <property type="entry name" value="Abhydrolase_4"/>
    <property type="match status" value="1"/>
</dbReference>
<dbReference type="InterPro" id="IPR051601">
    <property type="entry name" value="Serine_prot/Carboxylest_S33"/>
</dbReference>
<evidence type="ECO:0000256" key="3">
    <source>
        <dbReference type="ARBA" id="ARBA00022801"/>
    </source>
</evidence>
<keyword evidence="2" id="KW-0732">Signal</keyword>
<evidence type="ECO:0000313" key="6">
    <source>
        <dbReference type="EMBL" id="MEN2744905.1"/>
    </source>
</evidence>
<organism evidence="6 7">
    <name type="scientific">Sinomonas halotolerans</name>
    <dbReference type="NCBI Taxonomy" id="1644133"/>
    <lineage>
        <taxon>Bacteria</taxon>
        <taxon>Bacillati</taxon>
        <taxon>Actinomycetota</taxon>
        <taxon>Actinomycetes</taxon>
        <taxon>Micrococcales</taxon>
        <taxon>Micrococcaceae</taxon>
        <taxon>Sinomonas</taxon>
    </lineage>
</organism>